<dbReference type="InterPro" id="IPR051398">
    <property type="entry name" value="Polysacch_Deacetylase"/>
</dbReference>
<evidence type="ECO:0000256" key="1">
    <source>
        <dbReference type="ARBA" id="ARBA00004613"/>
    </source>
</evidence>
<dbReference type="EMBL" id="PEZJ01000005">
    <property type="protein sequence ID" value="PIS14164.1"/>
    <property type="molecule type" value="Genomic_DNA"/>
</dbReference>
<proteinExistence type="predicted"/>
<keyword evidence="2" id="KW-0732">Signal</keyword>
<sequence length="306" mass="33290">MRLGKLAKAKVKPFLVFGVINLALLGFILMAWRAIGNFRPAVPATGPKTATQSGFSTAIEEAEKKAEESRRLAEEEQRKVAETRQFIAQYGPCKNIPILMYHHVGDNPPSGAWLYVRPAIFAQQMDFLIGKGYTAITLPEVMAGLAGGALPAKPVVITFDDGYADIFTQAYPILHQKNLKATVFIITQLLEGSDYMTWEQLREMNSSGIMTIGNHTLSHRALPKLTEEQVRDEIVSAREILNSHLGINVNTFAYPFGNASPTATKILGEIGTAAAVTASRGLACAKLPYALPRIRIGNGSLSSYGL</sequence>
<dbReference type="PANTHER" id="PTHR34216">
    <property type="match status" value="1"/>
</dbReference>
<dbReference type="SUPFAM" id="SSF88713">
    <property type="entry name" value="Glycoside hydrolase/deacetylase"/>
    <property type="match status" value="1"/>
</dbReference>
<keyword evidence="4" id="KW-0812">Transmembrane</keyword>
<evidence type="ECO:0000256" key="4">
    <source>
        <dbReference type="SAM" id="Phobius"/>
    </source>
</evidence>
<evidence type="ECO:0000313" key="6">
    <source>
        <dbReference type="EMBL" id="PIS14164.1"/>
    </source>
</evidence>
<evidence type="ECO:0000259" key="5">
    <source>
        <dbReference type="PROSITE" id="PS51677"/>
    </source>
</evidence>
<evidence type="ECO:0000256" key="3">
    <source>
        <dbReference type="SAM" id="Coils"/>
    </source>
</evidence>
<dbReference type="Proteomes" id="UP000230033">
    <property type="component" value="Unassembled WGS sequence"/>
</dbReference>
<evidence type="ECO:0000256" key="2">
    <source>
        <dbReference type="ARBA" id="ARBA00022729"/>
    </source>
</evidence>
<feature type="coiled-coil region" evidence="3">
    <location>
        <begin position="58"/>
        <end position="85"/>
    </location>
</feature>
<feature type="transmembrane region" description="Helical" evidence="4">
    <location>
        <begin position="12"/>
        <end position="32"/>
    </location>
</feature>
<dbReference type="GO" id="GO:0005576">
    <property type="term" value="C:extracellular region"/>
    <property type="evidence" value="ECO:0007669"/>
    <property type="project" value="UniProtKB-SubCell"/>
</dbReference>
<comment type="subcellular location">
    <subcellularLocation>
        <location evidence="1">Secreted</location>
    </subcellularLocation>
</comment>
<accession>A0A2H0WNF0</accession>
<protein>
    <recommendedName>
        <fullName evidence="5">NodB homology domain-containing protein</fullName>
    </recommendedName>
</protein>
<keyword evidence="3" id="KW-0175">Coiled coil</keyword>
<dbReference type="PROSITE" id="PS51677">
    <property type="entry name" value="NODB"/>
    <property type="match status" value="1"/>
</dbReference>
<organism evidence="6 7">
    <name type="scientific">Candidatus Shapirobacteria bacterium CG09_land_8_20_14_0_10_47_13</name>
    <dbReference type="NCBI Taxonomy" id="1974481"/>
    <lineage>
        <taxon>Bacteria</taxon>
        <taxon>Candidatus Shapironibacteriota</taxon>
    </lineage>
</organism>
<comment type="caution">
    <text evidence="6">The sequence shown here is derived from an EMBL/GenBank/DDBJ whole genome shotgun (WGS) entry which is preliminary data.</text>
</comment>
<dbReference type="Pfam" id="PF01522">
    <property type="entry name" value="Polysacc_deac_1"/>
    <property type="match status" value="1"/>
</dbReference>
<name>A0A2H0WNF0_9BACT</name>
<dbReference type="CDD" id="cd10918">
    <property type="entry name" value="CE4_NodB_like_5s_6s"/>
    <property type="match status" value="1"/>
</dbReference>
<dbReference type="InterPro" id="IPR011330">
    <property type="entry name" value="Glyco_hydro/deAcase_b/a-brl"/>
</dbReference>
<dbReference type="InterPro" id="IPR002509">
    <property type="entry name" value="NODB_dom"/>
</dbReference>
<reference evidence="7" key="1">
    <citation type="submission" date="2017-09" db="EMBL/GenBank/DDBJ databases">
        <title>Depth-based differentiation of microbial function through sediment-hosted aquifers and enrichment of novel symbionts in the deep terrestrial subsurface.</title>
        <authorList>
            <person name="Probst A.J."/>
            <person name="Ladd B."/>
            <person name="Jarett J.K."/>
            <person name="Geller-Mcgrath D.E."/>
            <person name="Sieber C.M.K."/>
            <person name="Emerson J.B."/>
            <person name="Anantharaman K."/>
            <person name="Thomas B.C."/>
            <person name="Malmstrom R."/>
            <person name="Stieglmeier M."/>
            <person name="Klingl A."/>
            <person name="Woyke T."/>
            <person name="Ryan C.M."/>
            <person name="Banfield J.F."/>
        </authorList>
    </citation>
    <scope>NUCLEOTIDE SEQUENCE [LARGE SCALE GENOMIC DNA]</scope>
</reference>
<dbReference type="GO" id="GO:0005975">
    <property type="term" value="P:carbohydrate metabolic process"/>
    <property type="evidence" value="ECO:0007669"/>
    <property type="project" value="InterPro"/>
</dbReference>
<keyword evidence="4" id="KW-1133">Transmembrane helix</keyword>
<feature type="domain" description="NodB homology" evidence="5">
    <location>
        <begin position="153"/>
        <end position="306"/>
    </location>
</feature>
<dbReference type="Gene3D" id="3.20.20.370">
    <property type="entry name" value="Glycoside hydrolase/deacetylase"/>
    <property type="match status" value="1"/>
</dbReference>
<dbReference type="GO" id="GO:0016810">
    <property type="term" value="F:hydrolase activity, acting on carbon-nitrogen (but not peptide) bonds"/>
    <property type="evidence" value="ECO:0007669"/>
    <property type="project" value="InterPro"/>
</dbReference>
<keyword evidence="4" id="KW-0472">Membrane</keyword>
<gene>
    <name evidence="6" type="ORF">COT65_00405</name>
</gene>
<dbReference type="PANTHER" id="PTHR34216:SF3">
    <property type="entry name" value="POLY-BETA-1,6-N-ACETYL-D-GLUCOSAMINE N-DEACETYLASE"/>
    <property type="match status" value="1"/>
</dbReference>
<dbReference type="AlphaFoldDB" id="A0A2H0WNF0"/>
<evidence type="ECO:0000313" key="7">
    <source>
        <dbReference type="Proteomes" id="UP000230033"/>
    </source>
</evidence>